<feature type="transmembrane region" description="Helical" evidence="1">
    <location>
        <begin position="300"/>
        <end position="321"/>
    </location>
</feature>
<dbReference type="EMBL" id="JAWDEY010000032">
    <property type="protein sequence ID" value="KAK6588525.1"/>
    <property type="molecule type" value="Genomic_DNA"/>
</dbReference>
<keyword evidence="1" id="KW-1133">Transmembrane helix</keyword>
<feature type="transmembrane region" description="Helical" evidence="1">
    <location>
        <begin position="267"/>
        <end position="288"/>
    </location>
</feature>
<keyword evidence="1" id="KW-0812">Transmembrane</keyword>
<feature type="transmembrane region" description="Helical" evidence="1">
    <location>
        <begin position="189"/>
        <end position="214"/>
    </location>
</feature>
<reference evidence="2 3" key="1">
    <citation type="submission" date="2023-10" db="EMBL/GenBank/DDBJ databases">
        <title>Comparative genomics analysis reveals potential genetic determinants of host preference in Cryptosporidium xiaoi.</title>
        <authorList>
            <person name="Xiao L."/>
            <person name="Li J."/>
        </authorList>
    </citation>
    <scope>NUCLEOTIDE SEQUENCE [LARGE SCALE GENOMIC DNA]</scope>
    <source>
        <strain evidence="2 3">52996</strain>
    </source>
</reference>
<evidence type="ECO:0000256" key="1">
    <source>
        <dbReference type="SAM" id="Phobius"/>
    </source>
</evidence>
<evidence type="ECO:0000313" key="3">
    <source>
        <dbReference type="Proteomes" id="UP001311799"/>
    </source>
</evidence>
<feature type="transmembrane region" description="Helical" evidence="1">
    <location>
        <begin position="234"/>
        <end position="255"/>
    </location>
</feature>
<feature type="transmembrane region" description="Helical" evidence="1">
    <location>
        <begin position="21"/>
        <end position="39"/>
    </location>
</feature>
<proteinExistence type="predicted"/>
<organism evidence="2 3">
    <name type="scientific">Cryptosporidium xiaoi</name>
    <dbReference type="NCBI Taxonomy" id="659607"/>
    <lineage>
        <taxon>Eukaryota</taxon>
        <taxon>Sar</taxon>
        <taxon>Alveolata</taxon>
        <taxon>Apicomplexa</taxon>
        <taxon>Conoidasida</taxon>
        <taxon>Coccidia</taxon>
        <taxon>Eucoccidiorida</taxon>
        <taxon>Eimeriorina</taxon>
        <taxon>Cryptosporidiidae</taxon>
        <taxon>Cryptosporidium</taxon>
    </lineage>
</organism>
<dbReference type="AlphaFoldDB" id="A0AAV9XUT8"/>
<feature type="transmembrane region" description="Helical" evidence="1">
    <location>
        <begin position="152"/>
        <end position="177"/>
    </location>
</feature>
<feature type="transmembrane region" description="Helical" evidence="1">
    <location>
        <begin position="51"/>
        <end position="71"/>
    </location>
</feature>
<protein>
    <submittedName>
        <fullName evidence="2">Uncharacterized protein</fullName>
    </submittedName>
</protein>
<name>A0AAV9XUT8_9CRYT</name>
<gene>
    <name evidence="2" type="ORF">RS030_4623</name>
</gene>
<keyword evidence="1" id="KW-0472">Membrane</keyword>
<dbReference type="Proteomes" id="UP001311799">
    <property type="component" value="Unassembled WGS sequence"/>
</dbReference>
<comment type="caution">
    <text evidence="2">The sequence shown here is derived from an EMBL/GenBank/DDBJ whole genome shotgun (WGS) entry which is preliminary data.</text>
</comment>
<evidence type="ECO:0000313" key="2">
    <source>
        <dbReference type="EMBL" id="KAK6588525.1"/>
    </source>
</evidence>
<keyword evidence="3" id="KW-1185">Reference proteome</keyword>
<accession>A0AAV9XUT8</accession>
<sequence length="344" mass="39733">MKESKANDSLKRNEKNYALNEKRLGLYVLMGSIIYILTIKNRAEKGWLELQYSWILILFRSGPFGGMILMIPNMISSLKIQIQNFCETIVMYHLNPNVSDIAFIVENLFPDLDKQFTYIESLREYFVKGLFFLCVGESMSEISMNYSENTDILSLSLPFISSILRSVGFAMFCVGILMDFEKIRKKTLVFTAIISCCFITCFYITMRLICNHLILNTDLIYTHGIMGRIQNTKFFIFFITFELVLATILFVLSVLRKVLNSFASSPSKISPIVGSLLILTSVILRSFHIKRMELPHYIPYFEIGPLVWGSFIFIHSIAFYIRYESPKNESKKVSNTILNNKKNL</sequence>